<gene>
    <name evidence="5 6" type="primary">panB</name>
    <name evidence="6" type="ORF">K4H28_09920</name>
</gene>
<dbReference type="Gene3D" id="3.20.20.60">
    <property type="entry name" value="Phosphoenolpyruvate-binding domains"/>
    <property type="match status" value="1"/>
</dbReference>
<keyword evidence="5" id="KW-0460">Magnesium</keyword>
<evidence type="ECO:0000256" key="5">
    <source>
        <dbReference type="HAMAP-Rule" id="MF_00156"/>
    </source>
</evidence>
<dbReference type="NCBIfam" id="NF001452">
    <property type="entry name" value="PRK00311.1"/>
    <property type="match status" value="1"/>
</dbReference>
<evidence type="ECO:0000256" key="1">
    <source>
        <dbReference type="ARBA" id="ARBA00008676"/>
    </source>
</evidence>
<dbReference type="EC" id="2.1.2.11" evidence="5"/>
<comment type="subunit">
    <text evidence="2 5">Homodecamer; pentamer of dimers.</text>
</comment>
<feature type="binding site" evidence="5">
    <location>
        <position position="112"/>
    </location>
    <ligand>
        <name>3-methyl-2-oxobutanoate</name>
        <dbReference type="ChEBI" id="CHEBI:11851"/>
    </ligand>
</feature>
<organism evidence="6 7">
    <name type="scientific">Deefgea tanakiae</name>
    <dbReference type="NCBI Taxonomy" id="2865840"/>
    <lineage>
        <taxon>Bacteria</taxon>
        <taxon>Pseudomonadati</taxon>
        <taxon>Pseudomonadota</taxon>
        <taxon>Betaproteobacteria</taxon>
        <taxon>Neisseriales</taxon>
        <taxon>Chitinibacteraceae</taxon>
        <taxon>Deefgea</taxon>
    </lineage>
</organism>
<dbReference type="PANTHER" id="PTHR20881">
    <property type="entry name" value="3-METHYL-2-OXOBUTANOATE HYDROXYMETHYLTRANSFERASE"/>
    <property type="match status" value="1"/>
</dbReference>
<dbReference type="HAMAP" id="MF_00156">
    <property type="entry name" value="PanB"/>
    <property type="match status" value="1"/>
</dbReference>
<feature type="binding site" evidence="5">
    <location>
        <position position="83"/>
    </location>
    <ligand>
        <name>Mg(2+)</name>
        <dbReference type="ChEBI" id="CHEBI:18420"/>
    </ligand>
</feature>
<dbReference type="SUPFAM" id="SSF51621">
    <property type="entry name" value="Phosphoenolpyruvate/pyruvate domain"/>
    <property type="match status" value="1"/>
</dbReference>
<reference evidence="6 7" key="1">
    <citation type="submission" date="2021-08" db="EMBL/GenBank/DDBJ databases">
        <title>complete genome sequencing of Deefgea sp. D25.</title>
        <authorList>
            <person name="Bae J.-W."/>
            <person name="Gim D.-H."/>
        </authorList>
    </citation>
    <scope>NUCLEOTIDE SEQUENCE [LARGE SCALE GENOMIC DNA]</scope>
    <source>
        <strain evidence="6 7">D25</strain>
    </source>
</reference>
<name>A0ABX8Z237_9NEIS</name>
<sequence>MKTTLNTLLKMKQDGQKIAMLTCYDASFASLLDEAGVDIFLIGDSLGNVIQGHTSTLPVTMDDMIYHTAAVARGTSKALVLADLPFASYQASHTQAYENAAKLMAAGAEMVKIEGGAVMVETVDFLVQRGIPVCAHIGLQPQSVHLYGGYKVQGKTETEADILKRDALALQAAGASMVLMEMVPATVAKAITESLTVPTIGIGAGVDVDGQVLVLYDMLGVYPGKKARFVKNFMSGSVHSIQGAVEAYVKAVKGLTFPAEEHSF</sequence>
<feature type="binding site" evidence="5">
    <location>
        <position position="83"/>
    </location>
    <ligand>
        <name>3-methyl-2-oxobutanoate</name>
        <dbReference type="ChEBI" id="CHEBI:11851"/>
    </ligand>
</feature>
<dbReference type="InterPro" id="IPR040442">
    <property type="entry name" value="Pyrv_kinase-like_dom_sf"/>
</dbReference>
<comment type="similarity">
    <text evidence="1 5">Belongs to the PanB family.</text>
</comment>
<accession>A0ABX8Z237</accession>
<dbReference type="RefSeq" id="WP_221005051.1">
    <property type="nucleotide sequence ID" value="NZ_CP081150.1"/>
</dbReference>
<dbReference type="InterPro" id="IPR003700">
    <property type="entry name" value="Pantoate_hydroxy_MeTrfase"/>
</dbReference>
<feature type="binding site" evidence="5">
    <location>
        <begin position="44"/>
        <end position="45"/>
    </location>
    <ligand>
        <name>3-methyl-2-oxobutanoate</name>
        <dbReference type="ChEBI" id="CHEBI:11851"/>
    </ligand>
</feature>
<keyword evidence="7" id="KW-1185">Reference proteome</keyword>
<comment type="function">
    <text evidence="5">Catalyzes the reversible reaction in which hydroxymethyl group from 5,10-methylenetetrahydrofolate is transferred onto alpha-ketoisovalerate to form ketopantoate.</text>
</comment>
<dbReference type="InterPro" id="IPR015813">
    <property type="entry name" value="Pyrv/PenolPyrv_kinase-like_dom"/>
</dbReference>
<evidence type="ECO:0000256" key="3">
    <source>
        <dbReference type="ARBA" id="ARBA00022655"/>
    </source>
</evidence>
<dbReference type="PIRSF" id="PIRSF000388">
    <property type="entry name" value="Pantoate_hydroxy_MeTrfase"/>
    <property type="match status" value="1"/>
</dbReference>
<comment type="pathway">
    <text evidence="5">Cofactor biosynthesis; (R)-pantothenate biosynthesis; (R)-pantoate from 3-methyl-2-oxobutanoate: step 1/2.</text>
</comment>
<dbReference type="EMBL" id="CP081150">
    <property type="protein sequence ID" value="QZA76647.1"/>
    <property type="molecule type" value="Genomic_DNA"/>
</dbReference>
<feature type="binding site" evidence="5">
    <location>
        <position position="44"/>
    </location>
    <ligand>
        <name>Mg(2+)</name>
        <dbReference type="ChEBI" id="CHEBI:18420"/>
    </ligand>
</feature>
<evidence type="ECO:0000313" key="6">
    <source>
        <dbReference type="EMBL" id="QZA76647.1"/>
    </source>
</evidence>
<comment type="cofactor">
    <cofactor evidence="5">
        <name>Mg(2+)</name>
        <dbReference type="ChEBI" id="CHEBI:18420"/>
    </cofactor>
    <text evidence="5">Binds 1 Mg(2+) ion per subunit.</text>
</comment>
<dbReference type="Proteomes" id="UP000825679">
    <property type="component" value="Chromosome"/>
</dbReference>
<comment type="catalytic activity">
    <reaction evidence="5">
        <text>(6R)-5,10-methylene-5,6,7,8-tetrahydrofolate + 3-methyl-2-oxobutanoate + H2O = 2-dehydropantoate + (6S)-5,6,7,8-tetrahydrofolate</text>
        <dbReference type="Rhea" id="RHEA:11824"/>
        <dbReference type="ChEBI" id="CHEBI:11561"/>
        <dbReference type="ChEBI" id="CHEBI:11851"/>
        <dbReference type="ChEBI" id="CHEBI:15377"/>
        <dbReference type="ChEBI" id="CHEBI:15636"/>
        <dbReference type="ChEBI" id="CHEBI:57453"/>
        <dbReference type="EC" id="2.1.2.11"/>
    </reaction>
</comment>
<feature type="binding site" evidence="5">
    <location>
        <position position="114"/>
    </location>
    <ligand>
        <name>Mg(2+)</name>
        <dbReference type="ChEBI" id="CHEBI:18420"/>
    </ligand>
</feature>
<feature type="active site" description="Proton acceptor" evidence="5">
    <location>
        <position position="181"/>
    </location>
</feature>
<keyword evidence="5" id="KW-0479">Metal-binding</keyword>
<comment type="subcellular location">
    <subcellularLocation>
        <location evidence="5">Cytoplasm</location>
    </subcellularLocation>
</comment>
<dbReference type="Pfam" id="PF02548">
    <property type="entry name" value="Pantoate_transf"/>
    <property type="match status" value="1"/>
</dbReference>
<dbReference type="NCBIfam" id="TIGR00222">
    <property type="entry name" value="panB"/>
    <property type="match status" value="1"/>
</dbReference>
<keyword evidence="5" id="KW-0963">Cytoplasm</keyword>
<protein>
    <recommendedName>
        <fullName evidence="5">3-methyl-2-oxobutanoate hydroxymethyltransferase</fullName>
        <ecNumber evidence="5">2.1.2.11</ecNumber>
    </recommendedName>
    <alternativeName>
        <fullName evidence="5">Ketopantoate hydroxymethyltransferase</fullName>
        <shortName evidence="5">KPHMT</shortName>
    </alternativeName>
</protein>
<keyword evidence="4 5" id="KW-0808">Transferase</keyword>
<dbReference type="GO" id="GO:0003864">
    <property type="term" value="F:3-methyl-2-oxobutanoate hydroxymethyltransferase activity"/>
    <property type="evidence" value="ECO:0007669"/>
    <property type="project" value="UniProtKB-EC"/>
</dbReference>
<evidence type="ECO:0000313" key="7">
    <source>
        <dbReference type="Proteomes" id="UP000825679"/>
    </source>
</evidence>
<proteinExistence type="inferred from homology"/>
<keyword evidence="3 5" id="KW-0566">Pantothenate biosynthesis</keyword>
<dbReference type="PANTHER" id="PTHR20881:SF0">
    <property type="entry name" value="3-METHYL-2-OXOBUTANOATE HYDROXYMETHYLTRANSFERASE"/>
    <property type="match status" value="1"/>
</dbReference>
<evidence type="ECO:0000256" key="4">
    <source>
        <dbReference type="ARBA" id="ARBA00022679"/>
    </source>
</evidence>
<evidence type="ECO:0000256" key="2">
    <source>
        <dbReference type="ARBA" id="ARBA00011424"/>
    </source>
</evidence>
<dbReference type="CDD" id="cd06557">
    <property type="entry name" value="KPHMT-like"/>
    <property type="match status" value="1"/>
</dbReference>